<dbReference type="GO" id="GO:0000166">
    <property type="term" value="F:nucleotide binding"/>
    <property type="evidence" value="ECO:0007669"/>
    <property type="project" value="InterPro"/>
</dbReference>
<gene>
    <name evidence="3" type="ORF">METZ01_LOCUS408388</name>
</gene>
<dbReference type="GO" id="GO:0016491">
    <property type="term" value="F:oxidoreductase activity"/>
    <property type="evidence" value="ECO:0007669"/>
    <property type="project" value="UniProtKB-KW"/>
</dbReference>
<dbReference type="Gene3D" id="3.40.50.720">
    <property type="entry name" value="NAD(P)-binding Rossmann-like Domain"/>
    <property type="match status" value="1"/>
</dbReference>
<dbReference type="InterPro" id="IPR036291">
    <property type="entry name" value="NAD(P)-bd_dom_sf"/>
</dbReference>
<feature type="non-terminal residue" evidence="3">
    <location>
        <position position="195"/>
    </location>
</feature>
<organism evidence="3">
    <name type="scientific">marine metagenome</name>
    <dbReference type="NCBI Taxonomy" id="408172"/>
    <lineage>
        <taxon>unclassified sequences</taxon>
        <taxon>metagenomes</taxon>
        <taxon>ecological metagenomes</taxon>
    </lineage>
</organism>
<dbReference type="EMBL" id="UINC01158150">
    <property type="protein sequence ID" value="SVD55534.1"/>
    <property type="molecule type" value="Genomic_DNA"/>
</dbReference>
<dbReference type="PANTHER" id="PTHR43818:SF11">
    <property type="entry name" value="BCDNA.GH03377"/>
    <property type="match status" value="1"/>
</dbReference>
<evidence type="ECO:0000256" key="1">
    <source>
        <dbReference type="ARBA" id="ARBA00023002"/>
    </source>
</evidence>
<evidence type="ECO:0000313" key="3">
    <source>
        <dbReference type="EMBL" id="SVD55534.1"/>
    </source>
</evidence>
<keyword evidence="1" id="KW-0560">Oxidoreductase</keyword>
<dbReference type="AlphaFoldDB" id="A0A382WA72"/>
<proteinExistence type="predicted"/>
<dbReference type="InterPro" id="IPR000683">
    <property type="entry name" value="Gfo/Idh/MocA-like_OxRdtase_N"/>
</dbReference>
<sequence>MPKSNKPRLRIFEDASNQRHIVDGDRYLYKSSDVEPPIRFNIIGTGMMGQEHMKVATLLGEAKIHGVFDINKHSLDISADEFKKYAHHKLVQYPDLESTCLDSEVEALLICTPNYTHHEVLKVALKSGKPILLEKPMATNLADAADIFNLANNYSSFIQIGLQYRYKAQYKEAFEAALSQKILGDIKTINLSEFR</sequence>
<dbReference type="InterPro" id="IPR050463">
    <property type="entry name" value="Gfo/Idh/MocA_oxidrdct_glycsds"/>
</dbReference>
<name>A0A382WA72_9ZZZZ</name>
<dbReference type="Pfam" id="PF01408">
    <property type="entry name" value="GFO_IDH_MocA"/>
    <property type="match status" value="1"/>
</dbReference>
<evidence type="ECO:0000259" key="2">
    <source>
        <dbReference type="Pfam" id="PF01408"/>
    </source>
</evidence>
<dbReference type="PANTHER" id="PTHR43818">
    <property type="entry name" value="BCDNA.GH03377"/>
    <property type="match status" value="1"/>
</dbReference>
<reference evidence="3" key="1">
    <citation type="submission" date="2018-05" db="EMBL/GenBank/DDBJ databases">
        <authorList>
            <person name="Lanie J.A."/>
            <person name="Ng W.-L."/>
            <person name="Kazmierczak K.M."/>
            <person name="Andrzejewski T.M."/>
            <person name="Davidsen T.M."/>
            <person name="Wayne K.J."/>
            <person name="Tettelin H."/>
            <person name="Glass J.I."/>
            <person name="Rusch D."/>
            <person name="Podicherti R."/>
            <person name="Tsui H.-C.T."/>
            <person name="Winkler M.E."/>
        </authorList>
    </citation>
    <scope>NUCLEOTIDE SEQUENCE</scope>
</reference>
<dbReference type="SUPFAM" id="SSF51735">
    <property type="entry name" value="NAD(P)-binding Rossmann-fold domains"/>
    <property type="match status" value="1"/>
</dbReference>
<accession>A0A382WA72</accession>
<protein>
    <recommendedName>
        <fullName evidence="2">Gfo/Idh/MocA-like oxidoreductase N-terminal domain-containing protein</fullName>
    </recommendedName>
</protein>
<feature type="domain" description="Gfo/Idh/MocA-like oxidoreductase N-terminal" evidence="2">
    <location>
        <begin position="38"/>
        <end position="160"/>
    </location>
</feature>